<keyword evidence="10" id="KW-1185">Reference proteome</keyword>
<proteinExistence type="predicted"/>
<sequence length="590" mass="63204">MTWEAWWSLVVVGAVFPLMAFTRIGADIILLGGLVVLLTLGVLSPEQALAGFSSSGVFTVAAMYVLVASIRETGGIDFIVRHVLGQPRKERHALLRMMVPVAALSGFINNTPVVATFIPAVMHWSRRLRIPAYRLLMPLSFASILGGTVTLLGTSTNLVIHGLLTTYYPELHLGIFDIAWVGIPVAVVGLVYLWLFAVPLLPYRRSASEVFENPREFTIEMMVAPGGALVNKTVGEAGLRQLNNLFLVEIEREGNIVSVVGPGEQLKSGDRLVFAGTSDGAVDLQQVRGLIPSDQSASNLEKDFKERRLVEVVVSPQCQFVGRRIRDGHFRTVYGAAVLAVCRNGQRLEGSLGQIRLQPADVLLLEARPPFIVRHRQSQDFLLISQVDGAARPVHEKAWLAWFILAAVALLAATGLVSMMKAAILGAALSVLSGCCTLAGARKSLDSQVLLTIAASYGLGNALMASGAAEHMAEVLLTLVGAHPLGLLIGCYILVAMLTELVTNNAAAVISFPVVMSAAASLGVSPMPYVVVMMFAASASFLTPLGYQTNLMVYGPGGYKLSDYLRVGGLLNVLTAAVALLLIPMIWPWS</sequence>
<evidence type="ECO:0000256" key="6">
    <source>
        <dbReference type="ARBA" id="ARBA00023136"/>
    </source>
</evidence>
<reference evidence="9 10" key="1">
    <citation type="submission" date="2016-08" db="EMBL/GenBank/DDBJ databases">
        <authorList>
            <person name="Seilhamer J.J."/>
        </authorList>
    </citation>
    <scope>NUCLEOTIDE SEQUENCE [LARGE SCALE GENOMIC DNA]</scope>
    <source>
        <strain evidence="9 10">PH27A</strain>
    </source>
</reference>
<dbReference type="InterPro" id="IPR004680">
    <property type="entry name" value="Cit_transptr-like_dom"/>
</dbReference>
<evidence type="ECO:0000256" key="1">
    <source>
        <dbReference type="ARBA" id="ARBA00004141"/>
    </source>
</evidence>
<dbReference type="PROSITE" id="PS51202">
    <property type="entry name" value="RCK_C"/>
    <property type="match status" value="2"/>
</dbReference>
<feature type="transmembrane region" description="Helical" evidence="7">
    <location>
        <begin position="133"/>
        <end position="153"/>
    </location>
</feature>
<feature type="domain" description="RCK C-terminal" evidence="8">
    <location>
        <begin position="295"/>
        <end position="381"/>
    </location>
</feature>
<feature type="domain" description="RCK C-terminal" evidence="8">
    <location>
        <begin position="206"/>
        <end position="293"/>
    </location>
</feature>
<evidence type="ECO:0000256" key="5">
    <source>
        <dbReference type="ARBA" id="ARBA00022989"/>
    </source>
</evidence>
<accession>A0A1E2V843</accession>
<dbReference type="OrthoDB" id="9809303at2"/>
<evidence type="ECO:0000256" key="7">
    <source>
        <dbReference type="SAM" id="Phobius"/>
    </source>
</evidence>
<dbReference type="PANTHER" id="PTHR43652:SF2">
    <property type="entry name" value="BASIC AMINO ACID ANTIPORTER YFCC-RELATED"/>
    <property type="match status" value="1"/>
</dbReference>
<feature type="transmembrane region" description="Helical" evidence="7">
    <location>
        <begin position="475"/>
        <end position="495"/>
    </location>
</feature>
<dbReference type="AlphaFoldDB" id="A0A1E2V843"/>
<evidence type="ECO:0000256" key="2">
    <source>
        <dbReference type="ARBA" id="ARBA00022448"/>
    </source>
</evidence>
<dbReference type="FunFam" id="3.30.70.1450:FF:000009">
    <property type="entry name" value="SLC13 family permease"/>
    <property type="match status" value="1"/>
</dbReference>
<feature type="transmembrane region" description="Helical" evidence="7">
    <location>
        <begin position="399"/>
        <end position="417"/>
    </location>
</feature>
<dbReference type="InterPro" id="IPR031312">
    <property type="entry name" value="Na/sul_symport_CS"/>
</dbReference>
<feature type="transmembrane region" description="Helical" evidence="7">
    <location>
        <begin position="49"/>
        <end position="70"/>
    </location>
</feature>
<evidence type="ECO:0000256" key="4">
    <source>
        <dbReference type="ARBA" id="ARBA00022737"/>
    </source>
</evidence>
<keyword evidence="2" id="KW-0813">Transport</keyword>
<dbReference type="Gene3D" id="3.30.70.1450">
    <property type="entry name" value="Regulator of K+ conductance, C-terminal domain"/>
    <property type="match status" value="2"/>
</dbReference>
<dbReference type="GO" id="GO:0006813">
    <property type="term" value="P:potassium ion transport"/>
    <property type="evidence" value="ECO:0007669"/>
    <property type="project" value="InterPro"/>
</dbReference>
<name>A0A1E2V843_9GAMM</name>
<dbReference type="PROSITE" id="PS01271">
    <property type="entry name" value="NA_SULFATE"/>
    <property type="match status" value="1"/>
</dbReference>
<dbReference type="STRING" id="197479.BFW38_03925"/>
<dbReference type="Pfam" id="PF02080">
    <property type="entry name" value="TrkA_C"/>
    <property type="match status" value="2"/>
</dbReference>
<feature type="transmembrane region" description="Helical" evidence="7">
    <location>
        <begin position="529"/>
        <end position="547"/>
    </location>
</feature>
<dbReference type="Pfam" id="PF03600">
    <property type="entry name" value="CitMHS"/>
    <property type="match status" value="1"/>
</dbReference>
<feature type="transmembrane region" description="Helical" evidence="7">
    <location>
        <begin position="173"/>
        <end position="195"/>
    </location>
</feature>
<dbReference type="PANTHER" id="PTHR43652">
    <property type="entry name" value="BASIC AMINO ACID ANTIPORTER YFCC-RELATED"/>
    <property type="match status" value="1"/>
</dbReference>
<dbReference type="InterPro" id="IPR006037">
    <property type="entry name" value="RCK_C"/>
</dbReference>
<evidence type="ECO:0000313" key="9">
    <source>
        <dbReference type="EMBL" id="ODC02825.1"/>
    </source>
</evidence>
<organism evidence="9 10">
    <name type="scientific">Terasakiispira papahanaumokuakeensis</name>
    <dbReference type="NCBI Taxonomy" id="197479"/>
    <lineage>
        <taxon>Bacteria</taxon>
        <taxon>Pseudomonadati</taxon>
        <taxon>Pseudomonadota</taxon>
        <taxon>Gammaproteobacteria</taxon>
        <taxon>Oceanospirillales</taxon>
        <taxon>Terasakiispira</taxon>
    </lineage>
</organism>
<keyword evidence="3 7" id="KW-0812">Transmembrane</keyword>
<evidence type="ECO:0000313" key="10">
    <source>
        <dbReference type="Proteomes" id="UP000094291"/>
    </source>
</evidence>
<dbReference type="InterPro" id="IPR051679">
    <property type="entry name" value="DASS-Related_Transporters"/>
</dbReference>
<dbReference type="Proteomes" id="UP000094291">
    <property type="component" value="Unassembled WGS sequence"/>
</dbReference>
<keyword evidence="5 7" id="KW-1133">Transmembrane helix</keyword>
<dbReference type="InterPro" id="IPR036721">
    <property type="entry name" value="RCK_C_sf"/>
</dbReference>
<dbReference type="RefSeq" id="WP_068997220.1">
    <property type="nucleotide sequence ID" value="NZ_MDTQ01000001.1"/>
</dbReference>
<dbReference type="GO" id="GO:0005886">
    <property type="term" value="C:plasma membrane"/>
    <property type="evidence" value="ECO:0007669"/>
    <property type="project" value="TreeGrafter"/>
</dbReference>
<dbReference type="GO" id="GO:0008324">
    <property type="term" value="F:monoatomic cation transmembrane transporter activity"/>
    <property type="evidence" value="ECO:0007669"/>
    <property type="project" value="InterPro"/>
</dbReference>
<feature type="transmembrane region" description="Helical" evidence="7">
    <location>
        <begin position="97"/>
        <end position="121"/>
    </location>
</feature>
<gene>
    <name evidence="9" type="ORF">BFW38_03925</name>
</gene>
<feature type="transmembrane region" description="Helical" evidence="7">
    <location>
        <begin position="6"/>
        <end position="37"/>
    </location>
</feature>
<comment type="caution">
    <text evidence="9">The sequence shown here is derived from an EMBL/GenBank/DDBJ whole genome shotgun (WGS) entry which is preliminary data.</text>
</comment>
<protein>
    <submittedName>
        <fullName evidence="9">Potassium transporter TrkA</fullName>
    </submittedName>
</protein>
<keyword evidence="4" id="KW-0677">Repeat</keyword>
<evidence type="ECO:0000259" key="8">
    <source>
        <dbReference type="PROSITE" id="PS51202"/>
    </source>
</evidence>
<dbReference type="SUPFAM" id="SSF116726">
    <property type="entry name" value="TrkA C-terminal domain-like"/>
    <property type="match status" value="2"/>
</dbReference>
<dbReference type="EMBL" id="MDTQ01000001">
    <property type="protein sequence ID" value="ODC02825.1"/>
    <property type="molecule type" value="Genomic_DNA"/>
</dbReference>
<keyword evidence="6 7" id="KW-0472">Membrane</keyword>
<feature type="transmembrane region" description="Helical" evidence="7">
    <location>
        <begin position="502"/>
        <end position="523"/>
    </location>
</feature>
<comment type="subcellular location">
    <subcellularLocation>
        <location evidence="1">Membrane</location>
        <topology evidence="1">Multi-pass membrane protein</topology>
    </subcellularLocation>
</comment>
<feature type="transmembrane region" description="Helical" evidence="7">
    <location>
        <begin position="567"/>
        <end position="587"/>
    </location>
</feature>
<evidence type="ECO:0000256" key="3">
    <source>
        <dbReference type="ARBA" id="ARBA00022692"/>
    </source>
</evidence>